<dbReference type="RefSeq" id="WP_095794971.1">
    <property type="nucleotide sequence ID" value="NZ_NSFD01000005.1"/>
</dbReference>
<evidence type="ECO:0000256" key="1">
    <source>
        <dbReference type="SAM" id="MobiDB-lite"/>
    </source>
</evidence>
<dbReference type="AlphaFoldDB" id="A0A2A2ZND3"/>
<comment type="caution">
    <text evidence="2">The sequence shown here is derived from an EMBL/GenBank/DDBJ whole genome shotgun (WGS) entry which is preliminary data.</text>
</comment>
<gene>
    <name evidence="2" type="ORF">CKJ66_04520</name>
</gene>
<name>A0A2A2ZND3_MYCAV</name>
<evidence type="ECO:0000313" key="2">
    <source>
        <dbReference type="EMBL" id="PBA27875.1"/>
    </source>
</evidence>
<accession>A0A2A2ZND3</accession>
<dbReference type="Proteomes" id="UP000217768">
    <property type="component" value="Unassembled WGS sequence"/>
</dbReference>
<reference evidence="2 3" key="1">
    <citation type="submission" date="2017-08" db="EMBL/GenBank/DDBJ databases">
        <title>Phylogenetic analysis of Mycobacterium avium complex whole genomes.</title>
        <authorList>
            <person name="Caverly L.J."/>
            <person name="Spilker T."/>
            <person name="Lipuma J."/>
        </authorList>
    </citation>
    <scope>NUCLEOTIDE SEQUENCE [LARGE SCALE GENOMIC DNA]</scope>
    <source>
        <strain evidence="2 3">FLAC0165</strain>
    </source>
</reference>
<feature type="region of interest" description="Disordered" evidence="1">
    <location>
        <begin position="1"/>
        <end position="20"/>
    </location>
</feature>
<dbReference type="EMBL" id="NSFD01000005">
    <property type="protein sequence ID" value="PBA27875.1"/>
    <property type="molecule type" value="Genomic_DNA"/>
</dbReference>
<protein>
    <submittedName>
        <fullName evidence="2">Uncharacterized protein</fullName>
    </submittedName>
</protein>
<evidence type="ECO:0000313" key="3">
    <source>
        <dbReference type="Proteomes" id="UP000217768"/>
    </source>
</evidence>
<sequence>MTANRDSPDPAGAIDTSAQPAWHRTGHKHFPYAAHQSGQWWVLRRNFEFPEQDMFTLFVDGLAAADVTAGPNDPLPLVASIGALDAARPGQAIPMLDEDTAATVVSAVAGYADYGREHGTQSDD</sequence>
<organism evidence="2 3">
    <name type="scientific">Mycobacterium avium</name>
    <dbReference type="NCBI Taxonomy" id="1764"/>
    <lineage>
        <taxon>Bacteria</taxon>
        <taxon>Bacillati</taxon>
        <taxon>Actinomycetota</taxon>
        <taxon>Actinomycetes</taxon>
        <taxon>Mycobacteriales</taxon>
        <taxon>Mycobacteriaceae</taxon>
        <taxon>Mycobacterium</taxon>
        <taxon>Mycobacterium avium complex (MAC)</taxon>
    </lineage>
</organism>
<proteinExistence type="predicted"/>